<dbReference type="InterPro" id="IPR000182">
    <property type="entry name" value="GNAT_dom"/>
</dbReference>
<dbReference type="RefSeq" id="WP_154622777.1">
    <property type="nucleotide sequence ID" value="NZ_CP095443.1"/>
</dbReference>
<name>A0AAI9I1S8_PROST</name>
<dbReference type="AlphaFoldDB" id="A0AAI9I1S8"/>
<reference evidence="3 4" key="1">
    <citation type="submission" date="2021-04" db="EMBL/GenBank/DDBJ databases">
        <title>Determining the burden of carbapenem-resistant Enterobacterales from a tertiary public heath setting in Bangladesh: a clinical, epidemiological, and molecular study.</title>
        <authorList>
            <person name="Farzana R."/>
            <person name="Walsh T.R."/>
        </authorList>
    </citation>
    <scope>NUCLEOTIDE SEQUENCE [LARGE SCALE GENOMIC DNA]</scope>
    <source>
        <strain evidence="4">dmpro_s316</strain>
        <strain evidence="3">Dmpro_s316</strain>
    </source>
</reference>
<accession>A0AAI9I1S8</accession>
<feature type="domain" description="N-acetyltransferase" evidence="1">
    <location>
        <begin position="2"/>
        <end position="177"/>
    </location>
</feature>
<evidence type="ECO:0000313" key="3">
    <source>
        <dbReference type="EMBL" id="MER5077319.1"/>
    </source>
</evidence>
<dbReference type="InterPro" id="IPR016181">
    <property type="entry name" value="Acyl_CoA_acyltransferase"/>
</dbReference>
<sequence>MRKIRELQRDEIPSVWSIDRTELIENLYLHQDGKLVLSAQRFDMKGWPEGEPEAYTPHLLESYDNGAVFIGVYDQDELIAAASLDNVWRGEEHNLLQLSFLHVSHRYRGEGLGGMLFNQCCELAKEKGAAGLYVSATPSENTVHFYQYMGCKLLERPDPELFALEPEDIHFVYLFDE</sequence>
<gene>
    <name evidence="2" type="ORF">JRA39_003102</name>
    <name evidence="3" type="ORF">KDV35_10715</name>
</gene>
<proteinExistence type="predicted"/>
<keyword evidence="3" id="KW-0012">Acyltransferase</keyword>
<dbReference type="EMBL" id="JAGSRH010000013">
    <property type="protein sequence ID" value="MER5077319.1"/>
    <property type="molecule type" value="Genomic_DNA"/>
</dbReference>
<protein>
    <submittedName>
        <fullName evidence="2">GNAT family N-acetyltransferase</fullName>
        <ecNumber evidence="3">2.3.1.-</ecNumber>
    </submittedName>
</protein>
<dbReference type="Gene3D" id="3.40.630.30">
    <property type="match status" value="1"/>
</dbReference>
<reference evidence="2" key="2">
    <citation type="submission" date="2024-02" db="EMBL/GenBank/DDBJ databases">
        <authorList>
            <consortium name="Clinical and Environmental Microbiology Branch: Whole genome sequencing antimicrobial resistance pathogens in the healthcare setting"/>
        </authorList>
    </citation>
    <scope>NUCLEOTIDE SEQUENCE</scope>
    <source>
        <strain evidence="2">2020GO-00142</strain>
    </source>
</reference>
<evidence type="ECO:0000259" key="1">
    <source>
        <dbReference type="PROSITE" id="PS51186"/>
    </source>
</evidence>
<dbReference type="Proteomes" id="UP001495779">
    <property type="component" value="Unassembled WGS sequence"/>
</dbReference>
<dbReference type="SUPFAM" id="SSF55729">
    <property type="entry name" value="Acyl-CoA N-acyltransferases (Nat)"/>
    <property type="match status" value="1"/>
</dbReference>
<dbReference type="GO" id="GO:0016747">
    <property type="term" value="F:acyltransferase activity, transferring groups other than amino-acyl groups"/>
    <property type="evidence" value="ECO:0007669"/>
    <property type="project" value="InterPro"/>
</dbReference>
<dbReference type="EC" id="2.3.1.-" evidence="3"/>
<comment type="caution">
    <text evidence="2">The sequence shown here is derived from an EMBL/GenBank/DDBJ whole genome shotgun (WGS) entry which is preliminary data.</text>
</comment>
<dbReference type="PROSITE" id="PS51186">
    <property type="entry name" value="GNAT"/>
    <property type="match status" value="1"/>
</dbReference>
<dbReference type="CDD" id="cd04301">
    <property type="entry name" value="NAT_SF"/>
    <property type="match status" value="1"/>
</dbReference>
<dbReference type="EMBL" id="AAZDVE040000027">
    <property type="protein sequence ID" value="EMP9434015.1"/>
    <property type="molecule type" value="Genomic_DNA"/>
</dbReference>
<evidence type="ECO:0000313" key="4">
    <source>
        <dbReference type="Proteomes" id="UP001495779"/>
    </source>
</evidence>
<dbReference type="Pfam" id="PF00583">
    <property type="entry name" value="Acetyltransf_1"/>
    <property type="match status" value="1"/>
</dbReference>
<evidence type="ECO:0000313" key="2">
    <source>
        <dbReference type="EMBL" id="EMP9434015.1"/>
    </source>
</evidence>
<keyword evidence="3" id="KW-0808">Transferase</keyword>
<organism evidence="2">
    <name type="scientific">Providencia stuartii</name>
    <dbReference type="NCBI Taxonomy" id="588"/>
    <lineage>
        <taxon>Bacteria</taxon>
        <taxon>Pseudomonadati</taxon>
        <taxon>Pseudomonadota</taxon>
        <taxon>Gammaproteobacteria</taxon>
        <taxon>Enterobacterales</taxon>
        <taxon>Morganellaceae</taxon>
        <taxon>Providencia</taxon>
    </lineage>
</organism>